<gene>
    <name evidence="1" type="ORF">OPV22_031597</name>
</gene>
<protein>
    <submittedName>
        <fullName evidence="1">Uncharacterized protein</fullName>
    </submittedName>
</protein>
<dbReference type="EMBL" id="JAQQAF010000009">
    <property type="protein sequence ID" value="KAJ8458671.1"/>
    <property type="molecule type" value="Genomic_DNA"/>
</dbReference>
<organism evidence="1 2">
    <name type="scientific">Ensete ventricosum</name>
    <name type="common">Abyssinian banana</name>
    <name type="synonym">Musa ensete</name>
    <dbReference type="NCBI Taxonomy" id="4639"/>
    <lineage>
        <taxon>Eukaryota</taxon>
        <taxon>Viridiplantae</taxon>
        <taxon>Streptophyta</taxon>
        <taxon>Embryophyta</taxon>
        <taxon>Tracheophyta</taxon>
        <taxon>Spermatophyta</taxon>
        <taxon>Magnoliopsida</taxon>
        <taxon>Liliopsida</taxon>
        <taxon>Zingiberales</taxon>
        <taxon>Musaceae</taxon>
        <taxon>Ensete</taxon>
    </lineage>
</organism>
<comment type="caution">
    <text evidence="1">The sequence shown here is derived from an EMBL/GenBank/DDBJ whole genome shotgun (WGS) entry which is preliminary data.</text>
</comment>
<keyword evidence="2" id="KW-1185">Reference proteome</keyword>
<evidence type="ECO:0000313" key="1">
    <source>
        <dbReference type="EMBL" id="KAJ8458671.1"/>
    </source>
</evidence>
<proteinExistence type="predicted"/>
<reference evidence="1 2" key="1">
    <citation type="submission" date="2022-12" db="EMBL/GenBank/DDBJ databases">
        <title>Chromosome-scale assembly of the Ensete ventricosum genome.</title>
        <authorList>
            <person name="Dussert Y."/>
            <person name="Stocks J."/>
            <person name="Wendawek A."/>
            <person name="Woldeyes F."/>
            <person name="Nichols R.A."/>
            <person name="Borrell J.S."/>
        </authorList>
    </citation>
    <scope>NUCLEOTIDE SEQUENCE [LARGE SCALE GENOMIC DNA]</scope>
    <source>
        <strain evidence="2">cv. Maze</strain>
        <tissue evidence="1">Seeds</tissue>
    </source>
</reference>
<sequence length="180" mass="19967">MLKDDDISEHSHCWVETLPTNSATGLESHQWRSSIGYGKIIRLQHRCHIGNPGSLVLRPKPLECPLAIELATPPKNYSGGSSSSRAAFQPTDCLVDECCPWSCRNPPPKAPRSPQTWSPMSLTKILRPVRSVTGPWVPEGPKEASWQEKATPRVCPVSFDYLRDSTNFHLTGDIRDGVPI</sequence>
<dbReference type="AlphaFoldDB" id="A0AAV8PL12"/>
<accession>A0AAV8PL12</accession>
<name>A0AAV8PL12_ENSVE</name>
<evidence type="ECO:0000313" key="2">
    <source>
        <dbReference type="Proteomes" id="UP001222027"/>
    </source>
</evidence>
<dbReference type="Proteomes" id="UP001222027">
    <property type="component" value="Unassembled WGS sequence"/>
</dbReference>